<accession>A0A8H7PPJ9</accession>
<keyword evidence="2" id="KW-1185">Reference proteome</keyword>
<dbReference type="Proteomes" id="UP000654370">
    <property type="component" value="Unassembled WGS sequence"/>
</dbReference>
<evidence type="ECO:0000313" key="2">
    <source>
        <dbReference type="Proteomes" id="UP000654370"/>
    </source>
</evidence>
<evidence type="ECO:0000313" key="1">
    <source>
        <dbReference type="EMBL" id="KAG2176941.1"/>
    </source>
</evidence>
<sequence length="409" mass="45489">MLRFTLERSLSIFDPMFRVEGHIVIKTADSDSKRYGFGPSGYADNVADSGWIGELVKLGGSAVTSMIPKIRKCALGVLAITQHSNNWPKGLQVRDYEMVSEAIAVVCDKNACSGLLESADLDSTGLTSWQERELKEMIEDKKIALRINADAQLWPMKVDTTNGFTGELQMPLSKTKLMQRYGCRFKMGIHICLKGCKYQGGLLRIALDIIVAIGHRANSCLGFPSEVPLCIASLLGNQLVVGHWAANMDIGNWETWFTIQEVEYAEILRNKPKEAIKWIHRNQLLGTANVTYIQTQLQWDGAFYHATVQELEELHKTIASNHDVAPKEVKSLLGCIRENKTSGKQIVAVDGNASSHALLYHLARSTGTRNEEISLSCTKGLMDNDKYLTYTDNPNLNTEDDKVSATLHQ</sequence>
<name>A0A8H7PPJ9_MORIS</name>
<comment type="caution">
    <text evidence="1">The sequence shown here is derived from an EMBL/GenBank/DDBJ whole genome shotgun (WGS) entry which is preliminary data.</text>
</comment>
<dbReference type="OrthoDB" id="2477487at2759"/>
<proteinExistence type="predicted"/>
<dbReference type="EMBL" id="JAEPQZ010000009">
    <property type="protein sequence ID" value="KAG2176941.1"/>
    <property type="molecule type" value="Genomic_DNA"/>
</dbReference>
<gene>
    <name evidence="1" type="ORF">INT43_007595</name>
</gene>
<organism evidence="1 2">
    <name type="scientific">Mortierella isabellina</name>
    <name type="common">Filamentous fungus</name>
    <name type="synonym">Umbelopsis isabellina</name>
    <dbReference type="NCBI Taxonomy" id="91625"/>
    <lineage>
        <taxon>Eukaryota</taxon>
        <taxon>Fungi</taxon>
        <taxon>Fungi incertae sedis</taxon>
        <taxon>Mucoromycota</taxon>
        <taxon>Mucoromycotina</taxon>
        <taxon>Umbelopsidomycetes</taxon>
        <taxon>Umbelopsidales</taxon>
        <taxon>Umbelopsidaceae</taxon>
        <taxon>Umbelopsis</taxon>
    </lineage>
</organism>
<protein>
    <submittedName>
        <fullName evidence="1">Uncharacterized protein</fullName>
    </submittedName>
</protein>
<dbReference type="AlphaFoldDB" id="A0A8H7PPJ9"/>
<reference evidence="1" key="1">
    <citation type="submission" date="2020-12" db="EMBL/GenBank/DDBJ databases">
        <title>Metabolic potential, ecology and presence of endohyphal bacteria is reflected in genomic diversity of Mucoromycotina.</title>
        <authorList>
            <person name="Muszewska A."/>
            <person name="Okrasinska A."/>
            <person name="Steczkiewicz K."/>
            <person name="Drgas O."/>
            <person name="Orlowska M."/>
            <person name="Perlinska-Lenart U."/>
            <person name="Aleksandrzak-Piekarczyk T."/>
            <person name="Szatraj K."/>
            <person name="Zielenkiewicz U."/>
            <person name="Pilsyk S."/>
            <person name="Malc E."/>
            <person name="Mieczkowski P."/>
            <person name="Kruszewska J.S."/>
            <person name="Biernat P."/>
            <person name="Pawlowska J."/>
        </authorList>
    </citation>
    <scope>NUCLEOTIDE SEQUENCE</scope>
    <source>
        <strain evidence="1">WA0000067209</strain>
    </source>
</reference>